<comment type="caution">
    <text evidence="1">The sequence shown here is derived from an EMBL/GenBank/DDBJ whole genome shotgun (WGS) entry which is preliminary data.</text>
</comment>
<dbReference type="EMBL" id="CM056811">
    <property type="protein sequence ID" value="KAJ8637911.1"/>
    <property type="molecule type" value="Genomic_DNA"/>
</dbReference>
<accession>A0ACC2LXV9</accession>
<keyword evidence="2" id="KW-1185">Reference proteome</keyword>
<sequence length="85" mass="9813">MYKVGRAAFLLVLKVWFQEREGKKNSCSEMSEGGRSARISSNSNSRVCGLGKRCLTIARHQRTRFYIIRRCISILLCWHDHAIPD</sequence>
<dbReference type="Proteomes" id="UP001234297">
    <property type="component" value="Chromosome 3"/>
</dbReference>
<reference evidence="1 2" key="1">
    <citation type="journal article" date="2022" name="Hortic Res">
        <title>A haplotype resolved chromosomal level avocado genome allows analysis of novel avocado genes.</title>
        <authorList>
            <person name="Nath O."/>
            <person name="Fletcher S.J."/>
            <person name="Hayward A."/>
            <person name="Shaw L.M."/>
            <person name="Masouleh A.K."/>
            <person name="Furtado A."/>
            <person name="Henry R.J."/>
            <person name="Mitter N."/>
        </authorList>
    </citation>
    <scope>NUCLEOTIDE SEQUENCE [LARGE SCALE GENOMIC DNA]</scope>
    <source>
        <strain evidence="2">cv. Hass</strain>
    </source>
</reference>
<proteinExistence type="predicted"/>
<evidence type="ECO:0000313" key="2">
    <source>
        <dbReference type="Proteomes" id="UP001234297"/>
    </source>
</evidence>
<organism evidence="1 2">
    <name type="scientific">Persea americana</name>
    <name type="common">Avocado</name>
    <dbReference type="NCBI Taxonomy" id="3435"/>
    <lineage>
        <taxon>Eukaryota</taxon>
        <taxon>Viridiplantae</taxon>
        <taxon>Streptophyta</taxon>
        <taxon>Embryophyta</taxon>
        <taxon>Tracheophyta</taxon>
        <taxon>Spermatophyta</taxon>
        <taxon>Magnoliopsida</taxon>
        <taxon>Magnoliidae</taxon>
        <taxon>Laurales</taxon>
        <taxon>Lauraceae</taxon>
        <taxon>Persea</taxon>
    </lineage>
</organism>
<protein>
    <submittedName>
        <fullName evidence="1">Uncharacterized protein</fullName>
    </submittedName>
</protein>
<gene>
    <name evidence="1" type="ORF">MRB53_012178</name>
</gene>
<name>A0ACC2LXV9_PERAE</name>
<evidence type="ECO:0000313" key="1">
    <source>
        <dbReference type="EMBL" id="KAJ8637911.1"/>
    </source>
</evidence>